<dbReference type="KEGG" id="tng:GSTEN00032161G001"/>
<reference evidence="2" key="2">
    <citation type="submission" date="2004-02" db="EMBL/GenBank/DDBJ databases">
        <authorList>
            <consortium name="Genoscope"/>
            <consortium name="Whitehead Institute Centre for Genome Research"/>
        </authorList>
    </citation>
    <scope>NUCLEOTIDE SEQUENCE</scope>
</reference>
<gene>
    <name evidence="2" type="ORF">GSTENG00032161001</name>
</gene>
<name>Q4RM87_TETNG</name>
<reference evidence="2" key="1">
    <citation type="journal article" date="2004" name="Nature">
        <title>Genome duplication in the teleost fish Tetraodon nigroviridis reveals the early vertebrate proto-karyotype.</title>
        <authorList>
            <person name="Jaillon O."/>
            <person name="Aury J.-M."/>
            <person name="Brunet F."/>
            <person name="Petit J.-L."/>
            <person name="Stange-Thomann N."/>
            <person name="Mauceli E."/>
            <person name="Bouneau L."/>
            <person name="Fischer C."/>
            <person name="Ozouf-Costaz C."/>
            <person name="Bernot A."/>
            <person name="Nicaud S."/>
            <person name="Jaffe D."/>
            <person name="Fisher S."/>
            <person name="Lutfalla G."/>
            <person name="Dossat C."/>
            <person name="Segurens B."/>
            <person name="Dasilva C."/>
            <person name="Salanoubat M."/>
            <person name="Levy M."/>
            <person name="Boudet N."/>
            <person name="Castellano S."/>
            <person name="Anthouard V."/>
            <person name="Jubin C."/>
            <person name="Castelli V."/>
            <person name="Katinka M."/>
            <person name="Vacherie B."/>
            <person name="Biemont C."/>
            <person name="Skalli Z."/>
            <person name="Cattolico L."/>
            <person name="Poulain J."/>
            <person name="De Berardinis V."/>
            <person name="Cruaud C."/>
            <person name="Duprat S."/>
            <person name="Brottier P."/>
            <person name="Coutanceau J.-P."/>
            <person name="Gouzy J."/>
            <person name="Parra G."/>
            <person name="Lardier G."/>
            <person name="Chapple C."/>
            <person name="McKernan K.J."/>
            <person name="McEwan P."/>
            <person name="Bosak S."/>
            <person name="Kellis M."/>
            <person name="Volff J.-N."/>
            <person name="Guigo R."/>
            <person name="Zody M.C."/>
            <person name="Mesirov J."/>
            <person name="Lindblad-Toh K."/>
            <person name="Birren B."/>
            <person name="Nusbaum C."/>
            <person name="Kahn D."/>
            <person name="Robinson-Rechavi M."/>
            <person name="Laudet V."/>
            <person name="Schachter V."/>
            <person name="Quetier F."/>
            <person name="Saurin W."/>
            <person name="Scarpelli C."/>
            <person name="Wincker P."/>
            <person name="Lander E.S."/>
            <person name="Weissenbach J."/>
            <person name="Roest Crollius H."/>
        </authorList>
    </citation>
    <scope>NUCLEOTIDE SEQUENCE [LARGE SCALE GENOMIC DNA]</scope>
</reference>
<evidence type="ECO:0000313" key="2">
    <source>
        <dbReference type="EMBL" id="CAG10495.1"/>
    </source>
</evidence>
<proteinExistence type="predicted"/>
<comment type="caution">
    <text evidence="2">The sequence shown here is derived from an EMBL/GenBank/DDBJ whole genome shotgun (WGS) entry which is preliminary data.</text>
</comment>
<evidence type="ECO:0000256" key="1">
    <source>
        <dbReference type="SAM" id="MobiDB-lite"/>
    </source>
</evidence>
<feature type="region of interest" description="Disordered" evidence="1">
    <location>
        <begin position="1"/>
        <end position="27"/>
    </location>
</feature>
<protein>
    <submittedName>
        <fullName evidence="2">(spotted green pufferfish) hypothetical protein</fullName>
    </submittedName>
</protein>
<dbReference type="EMBL" id="CAAE01015019">
    <property type="protein sequence ID" value="CAG10495.1"/>
    <property type="molecule type" value="Genomic_DNA"/>
</dbReference>
<accession>Q4RM87</accession>
<organism evidence="2">
    <name type="scientific">Tetraodon nigroviridis</name>
    <name type="common">Spotted green pufferfish</name>
    <name type="synonym">Chelonodon nigroviridis</name>
    <dbReference type="NCBI Taxonomy" id="99883"/>
    <lineage>
        <taxon>Eukaryota</taxon>
        <taxon>Metazoa</taxon>
        <taxon>Chordata</taxon>
        <taxon>Craniata</taxon>
        <taxon>Vertebrata</taxon>
        <taxon>Euteleostomi</taxon>
        <taxon>Actinopterygii</taxon>
        <taxon>Neopterygii</taxon>
        <taxon>Teleostei</taxon>
        <taxon>Neoteleostei</taxon>
        <taxon>Acanthomorphata</taxon>
        <taxon>Eupercaria</taxon>
        <taxon>Tetraodontiformes</taxon>
        <taxon>Tetradontoidea</taxon>
        <taxon>Tetraodontidae</taxon>
        <taxon>Tetraodon</taxon>
    </lineage>
</organism>
<sequence>MTRSEDRETASCCTARAREGAEAGEDG</sequence>
<dbReference type="AlphaFoldDB" id="Q4RM87"/>